<feature type="transmembrane region" description="Helical" evidence="7">
    <location>
        <begin position="6"/>
        <end position="26"/>
    </location>
</feature>
<evidence type="ECO:0000313" key="9">
    <source>
        <dbReference type="EMBL" id="KRQ93877.1"/>
    </source>
</evidence>
<feature type="transmembrane region" description="Helical" evidence="7">
    <location>
        <begin position="118"/>
        <end position="137"/>
    </location>
</feature>
<evidence type="ECO:0000256" key="1">
    <source>
        <dbReference type="ARBA" id="ARBA00004141"/>
    </source>
</evidence>
<dbReference type="EMBL" id="LLXZ01000222">
    <property type="protein sequence ID" value="KRQ93877.1"/>
    <property type="molecule type" value="Genomic_DNA"/>
</dbReference>
<dbReference type="InterPro" id="IPR036291">
    <property type="entry name" value="NAD(P)-bd_dom_sf"/>
</dbReference>
<evidence type="ECO:0000313" key="10">
    <source>
        <dbReference type="Proteomes" id="UP000050863"/>
    </source>
</evidence>
<keyword evidence="3" id="KW-0813">Transport</keyword>
<feature type="transmembrane region" description="Helical" evidence="7">
    <location>
        <begin position="33"/>
        <end position="51"/>
    </location>
</feature>
<gene>
    <name evidence="9" type="ORF">CQ12_30745</name>
</gene>
<accession>A0A0R3KLP3</accession>
<organism evidence="9 10">
    <name type="scientific">Bradyrhizobium jicamae</name>
    <dbReference type="NCBI Taxonomy" id="280332"/>
    <lineage>
        <taxon>Bacteria</taxon>
        <taxon>Pseudomonadati</taxon>
        <taxon>Pseudomonadota</taxon>
        <taxon>Alphaproteobacteria</taxon>
        <taxon>Hyphomicrobiales</taxon>
        <taxon>Nitrobacteraceae</taxon>
        <taxon>Bradyrhizobium</taxon>
    </lineage>
</organism>
<keyword evidence="6 7" id="KW-0472">Membrane</keyword>
<name>A0A0R3KLP3_9BRAD</name>
<dbReference type="RefSeq" id="WP_057840616.1">
    <property type="nucleotide sequence ID" value="NZ_LLXZ01000222.1"/>
</dbReference>
<evidence type="ECO:0000256" key="6">
    <source>
        <dbReference type="ARBA" id="ARBA00023136"/>
    </source>
</evidence>
<evidence type="ECO:0000256" key="4">
    <source>
        <dbReference type="ARBA" id="ARBA00022692"/>
    </source>
</evidence>
<feature type="transmembrane region" description="Helical" evidence="7">
    <location>
        <begin position="190"/>
        <end position="216"/>
    </location>
</feature>
<dbReference type="Proteomes" id="UP000050863">
    <property type="component" value="Unassembled WGS sequence"/>
</dbReference>
<comment type="caution">
    <text evidence="9">The sequence shown here is derived from an EMBL/GenBank/DDBJ whole genome shotgun (WGS) entry which is preliminary data.</text>
</comment>
<dbReference type="GO" id="GO:0006813">
    <property type="term" value="P:potassium ion transport"/>
    <property type="evidence" value="ECO:0007669"/>
    <property type="project" value="InterPro"/>
</dbReference>
<dbReference type="NCBIfam" id="NF007950">
    <property type="entry name" value="PRK10669.1"/>
    <property type="match status" value="1"/>
</dbReference>
<reference evidence="9 10" key="1">
    <citation type="submission" date="2014-03" db="EMBL/GenBank/DDBJ databases">
        <title>Bradyrhizobium valentinum sp. nov., isolated from effective nodules of Lupinus mariae-josephae, a lupine endemic of basic-lime soils in Eastern Spain.</title>
        <authorList>
            <person name="Duran D."/>
            <person name="Rey L."/>
            <person name="Navarro A."/>
            <person name="Busquets A."/>
            <person name="Imperial J."/>
            <person name="Ruiz-Argueso T."/>
        </authorList>
    </citation>
    <scope>NUCLEOTIDE SEQUENCE [LARGE SCALE GENOMIC DNA]</scope>
    <source>
        <strain evidence="9 10">PAC68</strain>
    </source>
</reference>
<dbReference type="InterPro" id="IPR038770">
    <property type="entry name" value="Na+/solute_symporter_sf"/>
</dbReference>
<protein>
    <submittedName>
        <fullName evidence="9">Sodium:proton antiporter</fullName>
    </submittedName>
</protein>
<dbReference type="InterPro" id="IPR003148">
    <property type="entry name" value="RCK_N"/>
</dbReference>
<dbReference type="InterPro" id="IPR006153">
    <property type="entry name" value="Cation/H_exchanger_TM"/>
</dbReference>
<feature type="transmembrane region" description="Helical" evidence="7">
    <location>
        <begin position="236"/>
        <end position="253"/>
    </location>
</feature>
<evidence type="ECO:0000256" key="2">
    <source>
        <dbReference type="ARBA" id="ARBA00005551"/>
    </source>
</evidence>
<feature type="transmembrane region" description="Helical" evidence="7">
    <location>
        <begin position="149"/>
        <end position="170"/>
    </location>
</feature>
<dbReference type="PANTHER" id="PTHR42751:SF1">
    <property type="entry name" value="CATION_PROTON ANTIPORTER YBAL-RELATED"/>
    <property type="match status" value="1"/>
</dbReference>
<dbReference type="STRING" id="280332.CQ12_30745"/>
<comment type="subcellular location">
    <subcellularLocation>
        <location evidence="1">Membrane</location>
        <topology evidence="1">Multi-pass membrane protein</topology>
    </subcellularLocation>
</comment>
<dbReference type="OrthoDB" id="9781411at2"/>
<feature type="transmembrane region" description="Helical" evidence="7">
    <location>
        <begin position="63"/>
        <end position="82"/>
    </location>
</feature>
<keyword evidence="4 7" id="KW-0812">Transmembrane</keyword>
<sequence>MPHDTPLIATIVAGLGLAFVLGAIAQRLRIPPLVGYLLAGVAAGPFTPGYVADQALATELAEIGVILLMFGVGLHFSLNDLLSVRAIALPGAVVQIVVASLMGLGLALFMGWTIGAGLVFGLALSVASTVVLLRAMQERRLMDTERGRIAVGWLIVEDLAMVLALVLLPALAGLQGANSNTIPADWLASWLGMGFGGVLLLTVAKVVVFVAIMLIVGRRVIPWILHYIAHTGSRELFRLAVLAIALTVAFGSAKLFGVSLALGAFFAGMILSESALSQRAAQETLPLRDAFAVLFFVSVGMLFNPASLLREPWPLVATLFIIIVGKSVAAFLIVLAFRHPVGTALTISASLAQIGEFSFILAELGVKLNLLPTAGRDLILAGAILTIMLNPVVFAAVDWLSRRLERPPGHSGVDVVGSDARAGQVAASAKSSAAPEATQLKDHTILVGHGRVGSIVADALKKTGQPFLIIEDADDVVAKLRESNFETIVGNAARSDVLTSANLGGARYLLIAIPEAFEAGQIVQQARVANPGIRIIARAHSDAEVDHLRSLGADLIIMGEREIALGIIHNLFGWQARNPATQG</sequence>
<comment type="similarity">
    <text evidence="2">Belongs to the monovalent cation:proton antiporter 2 (CPA2) transporter (TC 2.A.37) family.</text>
</comment>
<proteinExistence type="inferred from homology"/>
<dbReference type="Gene3D" id="1.20.1530.20">
    <property type="match status" value="1"/>
</dbReference>
<feature type="transmembrane region" description="Helical" evidence="7">
    <location>
        <begin position="315"/>
        <end position="337"/>
    </location>
</feature>
<dbReference type="AlphaFoldDB" id="A0A0R3KLP3"/>
<dbReference type="Gene3D" id="3.40.50.720">
    <property type="entry name" value="NAD(P)-binding Rossmann-like Domain"/>
    <property type="match status" value="1"/>
</dbReference>
<evidence type="ECO:0000256" key="7">
    <source>
        <dbReference type="SAM" id="Phobius"/>
    </source>
</evidence>
<feature type="transmembrane region" description="Helical" evidence="7">
    <location>
        <begin position="89"/>
        <end position="112"/>
    </location>
</feature>
<dbReference type="GO" id="GO:0015297">
    <property type="term" value="F:antiporter activity"/>
    <property type="evidence" value="ECO:0007669"/>
    <property type="project" value="InterPro"/>
</dbReference>
<feature type="transmembrane region" description="Helical" evidence="7">
    <location>
        <begin position="378"/>
        <end position="400"/>
    </location>
</feature>
<keyword evidence="5 7" id="KW-1133">Transmembrane helix</keyword>
<dbReference type="GO" id="GO:0016020">
    <property type="term" value="C:membrane"/>
    <property type="evidence" value="ECO:0007669"/>
    <property type="project" value="UniProtKB-SubCell"/>
</dbReference>
<evidence type="ECO:0000256" key="5">
    <source>
        <dbReference type="ARBA" id="ARBA00022989"/>
    </source>
</evidence>
<dbReference type="SUPFAM" id="SSF51735">
    <property type="entry name" value="NAD(P)-binding Rossmann-fold domains"/>
    <property type="match status" value="1"/>
</dbReference>
<evidence type="ECO:0000256" key="3">
    <source>
        <dbReference type="ARBA" id="ARBA00022448"/>
    </source>
</evidence>
<dbReference type="Pfam" id="PF00999">
    <property type="entry name" value="Na_H_Exchanger"/>
    <property type="match status" value="1"/>
</dbReference>
<feature type="transmembrane region" description="Helical" evidence="7">
    <location>
        <begin position="344"/>
        <end position="366"/>
    </location>
</feature>
<dbReference type="PROSITE" id="PS51201">
    <property type="entry name" value="RCK_N"/>
    <property type="match status" value="1"/>
</dbReference>
<evidence type="ECO:0000259" key="8">
    <source>
        <dbReference type="PROSITE" id="PS51201"/>
    </source>
</evidence>
<feature type="domain" description="RCK N-terminal" evidence="8">
    <location>
        <begin position="441"/>
        <end position="558"/>
    </location>
</feature>
<dbReference type="PANTHER" id="PTHR42751">
    <property type="entry name" value="SODIUM/HYDROGEN EXCHANGER FAMILY/TRKA DOMAIN PROTEIN"/>
    <property type="match status" value="1"/>
</dbReference>
<dbReference type="GO" id="GO:1902600">
    <property type="term" value="P:proton transmembrane transport"/>
    <property type="evidence" value="ECO:0007669"/>
    <property type="project" value="InterPro"/>
</dbReference>
<feature type="transmembrane region" description="Helical" evidence="7">
    <location>
        <begin position="290"/>
        <end position="309"/>
    </location>
</feature>
<keyword evidence="10" id="KW-1185">Reference proteome</keyword>
<dbReference type="Pfam" id="PF02254">
    <property type="entry name" value="TrkA_N"/>
    <property type="match status" value="1"/>
</dbReference>